<name>A0A2W5SSL3_9CORY</name>
<dbReference type="PANTHER" id="PTHR46797:SF23">
    <property type="entry name" value="HTH-TYPE TRANSCRIPTIONAL REGULATOR SUTR"/>
    <property type="match status" value="1"/>
</dbReference>
<dbReference type="PIRSF" id="PIRSF019251">
    <property type="entry name" value="Rv0465c"/>
    <property type="match status" value="1"/>
</dbReference>
<dbReference type="CDD" id="cd00093">
    <property type="entry name" value="HTH_XRE"/>
    <property type="match status" value="1"/>
</dbReference>
<protein>
    <submittedName>
        <fullName evidence="6">Cro/Cl family transcriptional regulator</fullName>
    </submittedName>
</protein>
<dbReference type="AlphaFoldDB" id="A0A2W5SSL3"/>
<dbReference type="InterPro" id="IPR001387">
    <property type="entry name" value="Cro/C1-type_HTH"/>
</dbReference>
<feature type="domain" description="HTH cro/C1-type" evidence="5">
    <location>
        <begin position="20"/>
        <end position="74"/>
    </location>
</feature>
<dbReference type="Pfam" id="PF06114">
    <property type="entry name" value="Peptidase_M78"/>
    <property type="match status" value="1"/>
</dbReference>
<sequence length="498" mass="55627">MATGADKEGPSSRVFVGTRLKQLRKERELSQATLAHTLGLSASYVNQIENDSRPLTSSVLRKITHVFGIDEAFFSREDDSRLVAEVHDVTLDREVCPTSIDVQEVADLVRTHPELARALVDIHRRYRNVSDKLSLVTEERNRSDVEDSSTGSDALTMPHEEVRDFFYARQNYIDSLDVAAEELAGTLGLGVPNINHVEDCVATRLTSKYGVEVRYISHLDSGGNEHPGTAEHMVQHRFSPDTGVLTIDAHLTSGQKAFRMATELAYLEVGDQLHSLVDEDTRFTSDESRQLAVRGAATYYAAALVLPYTNFHAQAERAGYDIEYLSTAYGMGYETICHRLSTLQRPKLRGIPWTFVRVDRAGNVSKRQSATGFHFTHSGGTCPLWNVYETFSYPGKVMRQLAQMPDGRTYMWVARTVKHYRRRFGQPGKVFAIGLGCEARHAERTVYAEGLDLSDLAAATPIGPGCRVCSRTRCPQRAFPSILHDIRINTHSSSVNPY</sequence>
<dbReference type="InterPro" id="IPR010982">
    <property type="entry name" value="Lambda_DNA-bd_dom_sf"/>
</dbReference>
<dbReference type="SUPFAM" id="SSF47413">
    <property type="entry name" value="lambda repressor-like DNA-binding domains"/>
    <property type="match status" value="1"/>
</dbReference>
<keyword evidence="2" id="KW-0805">Transcription regulation</keyword>
<dbReference type="GO" id="GO:0005829">
    <property type="term" value="C:cytosol"/>
    <property type="evidence" value="ECO:0007669"/>
    <property type="project" value="TreeGrafter"/>
</dbReference>
<reference evidence="6 7" key="1">
    <citation type="submission" date="2017-08" db="EMBL/GenBank/DDBJ databases">
        <title>Infants hospitalized years apart are colonized by the same room-sourced microbial strains.</title>
        <authorList>
            <person name="Brooks B."/>
            <person name="Olm M.R."/>
            <person name="Firek B.A."/>
            <person name="Baker R."/>
            <person name="Thomas B.C."/>
            <person name="Morowitz M.J."/>
            <person name="Banfield J.F."/>
        </authorList>
    </citation>
    <scope>NUCLEOTIDE SEQUENCE [LARGE SCALE GENOMIC DNA]</scope>
    <source>
        <strain evidence="6">S2_003_000_R1_3</strain>
    </source>
</reference>
<accession>A0A2W5SSL3</accession>
<evidence type="ECO:0000313" key="6">
    <source>
        <dbReference type="EMBL" id="PZR04677.1"/>
    </source>
</evidence>
<dbReference type="PROSITE" id="PS50943">
    <property type="entry name" value="HTH_CROC1"/>
    <property type="match status" value="1"/>
</dbReference>
<comment type="caution">
    <text evidence="6">The sequence shown here is derived from an EMBL/GenBank/DDBJ whole genome shotgun (WGS) entry which is preliminary data.</text>
</comment>
<evidence type="ECO:0000313" key="7">
    <source>
        <dbReference type="Proteomes" id="UP000249432"/>
    </source>
</evidence>
<evidence type="ECO:0000256" key="1">
    <source>
        <dbReference type="ARBA" id="ARBA00007227"/>
    </source>
</evidence>
<keyword evidence="3" id="KW-0238">DNA-binding</keyword>
<dbReference type="Proteomes" id="UP000249432">
    <property type="component" value="Unassembled WGS sequence"/>
</dbReference>
<dbReference type="InterPro" id="IPR050807">
    <property type="entry name" value="TransReg_Diox_bact_type"/>
</dbReference>
<dbReference type="InterPro" id="IPR010359">
    <property type="entry name" value="IrrE_HExxH"/>
</dbReference>
<evidence type="ECO:0000256" key="3">
    <source>
        <dbReference type="ARBA" id="ARBA00023125"/>
    </source>
</evidence>
<dbReference type="Pfam" id="PF09856">
    <property type="entry name" value="ScfRs"/>
    <property type="match status" value="1"/>
</dbReference>
<evidence type="ECO:0000259" key="5">
    <source>
        <dbReference type="PROSITE" id="PS50943"/>
    </source>
</evidence>
<evidence type="ECO:0000256" key="4">
    <source>
        <dbReference type="ARBA" id="ARBA00023163"/>
    </source>
</evidence>
<comment type="similarity">
    <text evidence="1">Belongs to the short-chain fatty acyl-CoA assimilation regulator (ScfR) family.</text>
</comment>
<dbReference type="Pfam" id="PF01381">
    <property type="entry name" value="HTH_3"/>
    <property type="match status" value="1"/>
</dbReference>
<dbReference type="SMART" id="SM00530">
    <property type="entry name" value="HTH_XRE"/>
    <property type="match status" value="1"/>
</dbReference>
<dbReference type="PANTHER" id="PTHR46797">
    <property type="entry name" value="HTH-TYPE TRANSCRIPTIONAL REGULATOR"/>
    <property type="match status" value="1"/>
</dbReference>
<keyword evidence="4" id="KW-0804">Transcription</keyword>
<proteinExistence type="inferred from homology"/>
<dbReference type="NCBIfam" id="NF038139">
    <property type="entry name" value="Reg_Aceta_RamB"/>
    <property type="match status" value="1"/>
</dbReference>
<evidence type="ECO:0000256" key="2">
    <source>
        <dbReference type="ARBA" id="ARBA00023015"/>
    </source>
</evidence>
<dbReference type="GO" id="GO:0003700">
    <property type="term" value="F:DNA-binding transcription factor activity"/>
    <property type="evidence" value="ECO:0007669"/>
    <property type="project" value="TreeGrafter"/>
</dbReference>
<dbReference type="RefSeq" id="WP_303734935.1">
    <property type="nucleotide sequence ID" value="NZ_CAKZHK010000014.1"/>
</dbReference>
<dbReference type="EMBL" id="QFRA01000014">
    <property type="protein sequence ID" value="PZR04677.1"/>
    <property type="molecule type" value="Genomic_DNA"/>
</dbReference>
<dbReference type="InterPro" id="IPR026281">
    <property type="entry name" value="HTH_RamB"/>
</dbReference>
<dbReference type="InterPro" id="IPR018653">
    <property type="entry name" value="ScfR_C"/>
</dbReference>
<dbReference type="GO" id="GO:0003677">
    <property type="term" value="F:DNA binding"/>
    <property type="evidence" value="ECO:0007669"/>
    <property type="project" value="UniProtKB-KW"/>
</dbReference>
<dbReference type="Gene3D" id="1.10.260.40">
    <property type="entry name" value="lambda repressor-like DNA-binding domains"/>
    <property type="match status" value="1"/>
</dbReference>
<gene>
    <name evidence="6" type="ORF">DI525_06450</name>
</gene>
<organism evidence="6 7">
    <name type="scientific">Corynebacterium kroppenstedtii</name>
    <dbReference type="NCBI Taxonomy" id="161879"/>
    <lineage>
        <taxon>Bacteria</taxon>
        <taxon>Bacillati</taxon>
        <taxon>Actinomycetota</taxon>
        <taxon>Actinomycetes</taxon>
        <taxon>Mycobacteriales</taxon>
        <taxon>Corynebacteriaceae</taxon>
        <taxon>Corynebacterium</taxon>
    </lineage>
</organism>